<evidence type="ECO:0000313" key="3">
    <source>
        <dbReference type="EMBL" id="MDF0480698.1"/>
    </source>
</evidence>
<feature type="region of interest" description="Disordered" evidence="1">
    <location>
        <begin position="26"/>
        <end position="64"/>
    </location>
</feature>
<keyword evidence="2" id="KW-0732">Signal</keyword>
<gene>
    <name evidence="3" type="ORF">OL233_10440</name>
</gene>
<proteinExistence type="predicted"/>
<reference evidence="3" key="1">
    <citation type="submission" date="2022-10" db="EMBL/GenBank/DDBJ databases">
        <title>Vagococcus sp. isolated from poultry meat.</title>
        <authorList>
            <person name="Johansson P."/>
            <person name="Bjorkroth J."/>
        </authorList>
    </citation>
    <scope>NUCLEOTIDE SEQUENCE</scope>
    <source>
        <strain evidence="3">PNs007</strain>
    </source>
</reference>
<name>A0ABT5X3W5_9ENTE</name>
<dbReference type="Proteomes" id="UP001147148">
    <property type="component" value="Unassembled WGS sequence"/>
</dbReference>
<comment type="caution">
    <text evidence="3">The sequence shown here is derived from an EMBL/GenBank/DDBJ whole genome shotgun (WGS) entry which is preliminary data.</text>
</comment>
<evidence type="ECO:0000256" key="1">
    <source>
        <dbReference type="SAM" id="MobiDB-lite"/>
    </source>
</evidence>
<dbReference type="EMBL" id="JAPDSH010000009">
    <property type="protein sequence ID" value="MDF0480698.1"/>
    <property type="molecule type" value="Genomic_DNA"/>
</dbReference>
<keyword evidence="4" id="KW-1185">Reference proteome</keyword>
<feature type="chain" id="PRO_5045918093" evidence="2">
    <location>
        <begin position="22"/>
        <end position="82"/>
    </location>
</feature>
<accession>A0ABT5X3W5</accession>
<evidence type="ECO:0000313" key="4">
    <source>
        <dbReference type="Proteomes" id="UP001147148"/>
    </source>
</evidence>
<sequence length="82" mass="8985">MKKAITLLTALSLFVSPSLFLAVSIDNTPKETRTTGTSTEQPISEESHSSEDIEENKESATVTSQNIETSTYTKILTCKSWS</sequence>
<protein>
    <submittedName>
        <fullName evidence="3">Uncharacterized protein</fullName>
    </submittedName>
</protein>
<organism evidence="3 4">
    <name type="scientific">Vagococcus proximus</name>
    <dbReference type="NCBI Taxonomy" id="2991417"/>
    <lineage>
        <taxon>Bacteria</taxon>
        <taxon>Bacillati</taxon>
        <taxon>Bacillota</taxon>
        <taxon>Bacilli</taxon>
        <taxon>Lactobacillales</taxon>
        <taxon>Enterococcaceae</taxon>
        <taxon>Vagococcus</taxon>
    </lineage>
</organism>
<evidence type="ECO:0000256" key="2">
    <source>
        <dbReference type="SAM" id="SignalP"/>
    </source>
</evidence>
<feature type="signal peptide" evidence="2">
    <location>
        <begin position="1"/>
        <end position="21"/>
    </location>
</feature>